<dbReference type="EMBL" id="LGRX02004386">
    <property type="protein sequence ID" value="KAK3280466.1"/>
    <property type="molecule type" value="Genomic_DNA"/>
</dbReference>
<reference evidence="2" key="2">
    <citation type="submission" date="2023-06" db="EMBL/GenBank/DDBJ databases">
        <title>Long-read-based genome assembly of the green algal bacterivore Cymbomonas tetramitiformis.</title>
        <authorList>
            <person name="Gyaltshen Y."/>
            <person name="Rozenberg A."/>
            <person name="Paasch A."/>
            <person name="Burns J.A."/>
            <person name="Warring S."/>
            <person name="Larson R."/>
            <person name="Maurer-Alcala X."/>
            <person name="Dacks J."/>
            <person name="Kim E."/>
        </authorList>
    </citation>
    <scope>NUCLEOTIDE SEQUENCE</scope>
    <source>
        <strain evidence="2">PLY_AMNH</strain>
    </source>
</reference>
<sequence>MENLQPPSMEELGVCKIYTAHNTVKGVLSILSNPYPSILLRAGMQSDGTIHGATEALQAQLVFIEERVGLSLSGQERVDLSLSGQEKTKHLGKDKEKYEMVYLAEMAQASSWGAALQERWRAEPGDSSLTDLTVQMQGAALQDAAVRGAEEQEGANDWVQLALRELGCVPPEGDHFTGHSTRKGACTCTRAAGALLEKCFFMGGWSQLSSGIHSYTDPTAVPDE</sequence>
<gene>
    <name evidence="2" type="ORF">CYMTET_11690</name>
    <name evidence="1" type="ORF">CYMTET_54541</name>
</gene>
<organism evidence="2 3">
    <name type="scientific">Cymbomonas tetramitiformis</name>
    <dbReference type="NCBI Taxonomy" id="36881"/>
    <lineage>
        <taxon>Eukaryota</taxon>
        <taxon>Viridiplantae</taxon>
        <taxon>Chlorophyta</taxon>
        <taxon>Pyramimonadophyceae</taxon>
        <taxon>Pyramimonadales</taxon>
        <taxon>Pyramimonadaceae</taxon>
        <taxon>Cymbomonas</taxon>
    </lineage>
</organism>
<accession>A0AAE0GLT6</accession>
<protein>
    <submittedName>
        <fullName evidence="2">Uncharacterized protein</fullName>
    </submittedName>
</protein>
<keyword evidence="3" id="KW-1185">Reference proteome</keyword>
<proteinExistence type="predicted"/>
<name>A0AAE0GLT6_9CHLO</name>
<reference evidence="2 3" key="1">
    <citation type="journal article" date="2015" name="Genome Biol. Evol.">
        <title>Comparative Genomics of a Bacterivorous Green Alga Reveals Evolutionary Causalities and Consequences of Phago-Mixotrophic Mode of Nutrition.</title>
        <authorList>
            <person name="Burns J.A."/>
            <person name="Paasch A."/>
            <person name="Narechania A."/>
            <person name="Kim E."/>
        </authorList>
    </citation>
    <scope>NUCLEOTIDE SEQUENCE [LARGE SCALE GENOMIC DNA]</scope>
    <source>
        <strain evidence="2">PLY_AMNH</strain>
    </source>
</reference>
<comment type="caution">
    <text evidence="2">The sequence shown here is derived from an EMBL/GenBank/DDBJ whole genome shotgun (WGS) entry which is preliminary data.</text>
</comment>
<dbReference type="EMBL" id="LGRX02035338">
    <property type="protein sequence ID" value="KAK3235242.1"/>
    <property type="molecule type" value="Genomic_DNA"/>
</dbReference>
<dbReference type="AlphaFoldDB" id="A0AAE0GLT6"/>
<dbReference type="Proteomes" id="UP001190700">
    <property type="component" value="Unassembled WGS sequence"/>
</dbReference>
<evidence type="ECO:0000313" key="3">
    <source>
        <dbReference type="Proteomes" id="UP001190700"/>
    </source>
</evidence>
<evidence type="ECO:0000313" key="2">
    <source>
        <dbReference type="EMBL" id="KAK3280466.1"/>
    </source>
</evidence>
<evidence type="ECO:0000313" key="1">
    <source>
        <dbReference type="EMBL" id="KAK3235242.1"/>
    </source>
</evidence>